<dbReference type="Proteomes" id="UP001607303">
    <property type="component" value="Unassembled WGS sequence"/>
</dbReference>
<keyword evidence="2" id="KW-1185">Reference proteome</keyword>
<reference evidence="1 2" key="1">
    <citation type="journal article" date="2024" name="Ann. Entomol. Soc. Am.">
        <title>Genomic analyses of the southern and eastern yellowjacket wasps (Hymenoptera: Vespidae) reveal evolutionary signatures of social life.</title>
        <authorList>
            <person name="Catto M.A."/>
            <person name="Caine P.B."/>
            <person name="Orr S.E."/>
            <person name="Hunt B.G."/>
            <person name="Goodisman M.A.D."/>
        </authorList>
    </citation>
    <scope>NUCLEOTIDE SEQUENCE [LARGE SCALE GENOMIC DNA]</scope>
    <source>
        <strain evidence="1">232</strain>
        <tissue evidence="1">Head and thorax</tissue>
    </source>
</reference>
<feature type="non-terminal residue" evidence="1">
    <location>
        <position position="1"/>
    </location>
</feature>
<accession>A0ABD2AKQ9</accession>
<proteinExistence type="predicted"/>
<gene>
    <name evidence="1" type="ORF">V1477_020016</name>
</gene>
<comment type="caution">
    <text evidence="1">The sequence shown here is derived from an EMBL/GenBank/DDBJ whole genome shotgun (WGS) entry which is preliminary data.</text>
</comment>
<protein>
    <submittedName>
        <fullName evidence="1">Uncharacterized protein</fullName>
    </submittedName>
</protein>
<sequence length="117" mass="12911">AKSHGLKSCWNHDNIVRNDGRMQGDRGGGIGSVVVDAVRTTCSCRDSVLFPRPKVERSIPNYHEKFTTSVTVEGWGLVGEDLTFAQVLSINTNQLASLIAANGERQMYKYQRILNSA</sequence>
<evidence type="ECO:0000313" key="2">
    <source>
        <dbReference type="Proteomes" id="UP001607303"/>
    </source>
</evidence>
<name>A0ABD2AKQ9_VESMC</name>
<dbReference type="AlphaFoldDB" id="A0ABD2AKQ9"/>
<organism evidence="1 2">
    <name type="scientific">Vespula maculifrons</name>
    <name type="common">Eastern yellow jacket</name>
    <name type="synonym">Wasp</name>
    <dbReference type="NCBI Taxonomy" id="7453"/>
    <lineage>
        <taxon>Eukaryota</taxon>
        <taxon>Metazoa</taxon>
        <taxon>Ecdysozoa</taxon>
        <taxon>Arthropoda</taxon>
        <taxon>Hexapoda</taxon>
        <taxon>Insecta</taxon>
        <taxon>Pterygota</taxon>
        <taxon>Neoptera</taxon>
        <taxon>Endopterygota</taxon>
        <taxon>Hymenoptera</taxon>
        <taxon>Apocrita</taxon>
        <taxon>Aculeata</taxon>
        <taxon>Vespoidea</taxon>
        <taxon>Vespidae</taxon>
        <taxon>Vespinae</taxon>
        <taxon>Vespula</taxon>
    </lineage>
</organism>
<evidence type="ECO:0000313" key="1">
    <source>
        <dbReference type="EMBL" id="KAL2721196.1"/>
    </source>
</evidence>
<dbReference type="EMBL" id="JAYRBN010000116">
    <property type="protein sequence ID" value="KAL2721196.1"/>
    <property type="molecule type" value="Genomic_DNA"/>
</dbReference>